<evidence type="ECO:0000256" key="1">
    <source>
        <dbReference type="ARBA" id="ARBA00011165"/>
    </source>
</evidence>
<dbReference type="Proteomes" id="UP000050509">
    <property type="component" value="Unassembled WGS sequence"/>
</dbReference>
<dbReference type="GO" id="GO:0046556">
    <property type="term" value="F:alpha-L-arabinofuranosidase activity"/>
    <property type="evidence" value="ECO:0007669"/>
    <property type="project" value="UniProtKB-EC"/>
</dbReference>
<dbReference type="InterPro" id="IPR017853">
    <property type="entry name" value="GH"/>
</dbReference>
<accession>A0A0P9F2P9</accession>
<comment type="subunit">
    <text evidence="1">Homohexamer; trimer of dimers.</text>
</comment>
<dbReference type="SUPFAM" id="SSF51445">
    <property type="entry name" value="(Trans)glycosidases"/>
    <property type="match status" value="1"/>
</dbReference>
<dbReference type="SUPFAM" id="SSF51011">
    <property type="entry name" value="Glycosyl hydrolase domain"/>
    <property type="match status" value="1"/>
</dbReference>
<organism evidence="3 4">
    <name type="scientific">Kouleothrix aurantiaca</name>
    <dbReference type="NCBI Taxonomy" id="186479"/>
    <lineage>
        <taxon>Bacteria</taxon>
        <taxon>Bacillati</taxon>
        <taxon>Chloroflexota</taxon>
        <taxon>Chloroflexia</taxon>
        <taxon>Chloroflexales</taxon>
        <taxon>Roseiflexineae</taxon>
        <taxon>Roseiflexaceae</taxon>
        <taxon>Kouleothrix</taxon>
    </lineage>
</organism>
<protein>
    <submittedName>
        <fullName evidence="3">Alpha-N-arabinofuranosidase</fullName>
    </submittedName>
</protein>
<dbReference type="PANTHER" id="PTHR43576">
    <property type="entry name" value="ALPHA-L-ARABINOFURANOSIDASE C-RELATED"/>
    <property type="match status" value="1"/>
</dbReference>
<feature type="non-terminal residue" evidence="3">
    <location>
        <position position="1"/>
    </location>
</feature>
<dbReference type="Gene3D" id="3.20.20.80">
    <property type="entry name" value="Glycosidases"/>
    <property type="match status" value="1"/>
</dbReference>
<name>A0A0P9F2P9_9CHLR</name>
<dbReference type="GO" id="GO:0000272">
    <property type="term" value="P:polysaccharide catabolic process"/>
    <property type="evidence" value="ECO:0007669"/>
    <property type="project" value="TreeGrafter"/>
</dbReference>
<reference evidence="3 4" key="1">
    <citation type="submission" date="2015-09" db="EMBL/GenBank/DDBJ databases">
        <title>Draft genome sequence of Kouleothrix aurantiaca JCM 19913.</title>
        <authorList>
            <person name="Hemp J."/>
        </authorList>
    </citation>
    <scope>NUCLEOTIDE SEQUENCE [LARGE SCALE GENOMIC DNA]</scope>
    <source>
        <strain evidence="3 4">COM-B</strain>
    </source>
</reference>
<proteinExistence type="predicted"/>
<dbReference type="EMBL" id="LJCR01001213">
    <property type="protein sequence ID" value="KPV50793.1"/>
    <property type="molecule type" value="Genomic_DNA"/>
</dbReference>
<dbReference type="GO" id="GO:0046373">
    <property type="term" value="P:L-arabinose metabolic process"/>
    <property type="evidence" value="ECO:0007669"/>
    <property type="project" value="InterPro"/>
</dbReference>
<dbReference type="Gene3D" id="2.60.40.1180">
    <property type="entry name" value="Golgi alpha-mannosidase II"/>
    <property type="match status" value="1"/>
</dbReference>
<dbReference type="InterPro" id="IPR010720">
    <property type="entry name" value="Alpha-L-AF_C"/>
</dbReference>
<dbReference type="InterPro" id="IPR013780">
    <property type="entry name" value="Glyco_hydro_b"/>
</dbReference>
<dbReference type="SMART" id="SM00813">
    <property type="entry name" value="Alpha-L-AF_C"/>
    <property type="match status" value="1"/>
</dbReference>
<sequence length="310" mass="34293">AREAAKMMRWQDPSLKLVLCGSSNTTMPTYPEWDRVVLEHCWNQVDYLALHYYAINDTDDTASYLAQAAQFESHLDTLGGLLRYVKAKLRSNHDVKLSWDEWNVWYKDRSGRGNWQVAPPLSEEVYNLEDALVVAQWMSVFLRRCDILEIACLAQIVNTISPLTTTRDGLLKQTTYYPFVLFGQHASGVALQPLTSAPEYDTPQFGAMSLLDVSASYDADKDSGAVFIVNRSQTESITTDVAWTGAAPGSVTGVYQLAGTDIKAVNTFEQPDTIVTKELATMPVDNGKISLTLPPLSFTVVATAGYNSKG</sequence>
<evidence type="ECO:0000313" key="3">
    <source>
        <dbReference type="EMBL" id="KPV50793.1"/>
    </source>
</evidence>
<keyword evidence="4" id="KW-1185">Reference proteome</keyword>
<gene>
    <name evidence="3" type="ORF">SE17_24865</name>
</gene>
<comment type="caution">
    <text evidence="3">The sequence shown here is derived from an EMBL/GenBank/DDBJ whole genome shotgun (WGS) entry which is preliminary data.</text>
</comment>
<evidence type="ECO:0000313" key="4">
    <source>
        <dbReference type="Proteomes" id="UP000050509"/>
    </source>
</evidence>
<dbReference type="PANTHER" id="PTHR43576:SF3">
    <property type="entry name" value="ALPHA-L-ARABINOFURANOSIDASE C"/>
    <property type="match status" value="1"/>
</dbReference>
<dbReference type="Pfam" id="PF06964">
    <property type="entry name" value="Alpha-L-AF_C"/>
    <property type="match status" value="1"/>
</dbReference>
<evidence type="ECO:0000259" key="2">
    <source>
        <dbReference type="SMART" id="SM00813"/>
    </source>
</evidence>
<feature type="domain" description="Alpha-L-arabinofuranosidase C-terminal" evidence="2">
    <location>
        <begin position="100"/>
        <end position="297"/>
    </location>
</feature>
<dbReference type="AlphaFoldDB" id="A0A0P9F2P9"/>
<dbReference type="PATRIC" id="fig|186479.3.peg.961"/>